<feature type="chain" id="PRO_5001680535" description="DUF4440 domain-containing protein" evidence="1">
    <location>
        <begin position="23"/>
        <end position="149"/>
    </location>
</feature>
<evidence type="ECO:0000313" key="2">
    <source>
        <dbReference type="EMBL" id="KEF30490.1"/>
    </source>
</evidence>
<dbReference type="Proteomes" id="UP000035057">
    <property type="component" value="Unassembled WGS sequence"/>
</dbReference>
<organism evidence="2 3">
    <name type="scientific">Marinobacter nitratireducens</name>
    <dbReference type="NCBI Taxonomy" id="1137280"/>
    <lineage>
        <taxon>Bacteria</taxon>
        <taxon>Pseudomonadati</taxon>
        <taxon>Pseudomonadota</taxon>
        <taxon>Gammaproteobacteria</taxon>
        <taxon>Pseudomonadales</taxon>
        <taxon>Marinobacteraceae</taxon>
        <taxon>Marinobacter</taxon>
    </lineage>
</organism>
<accession>A0A072NBN5</accession>
<protein>
    <recommendedName>
        <fullName evidence="4">DUF4440 domain-containing protein</fullName>
    </recommendedName>
</protein>
<evidence type="ECO:0000256" key="1">
    <source>
        <dbReference type="SAM" id="SignalP"/>
    </source>
</evidence>
<feature type="signal peptide" evidence="1">
    <location>
        <begin position="1"/>
        <end position="22"/>
    </location>
</feature>
<name>A0A072NBN5_9GAMM</name>
<keyword evidence="1" id="KW-0732">Signal</keyword>
<dbReference type="RefSeq" id="WP_036132173.1">
    <property type="nucleotide sequence ID" value="NZ_ANIE01000007.1"/>
</dbReference>
<gene>
    <name evidence="2" type="ORF">D777_02432</name>
</gene>
<dbReference type="PATRIC" id="fig|1137280.3.peg.2248"/>
<dbReference type="EMBL" id="ANIE01000007">
    <property type="protein sequence ID" value="KEF30490.1"/>
    <property type="molecule type" value="Genomic_DNA"/>
</dbReference>
<keyword evidence="3" id="KW-1185">Reference proteome</keyword>
<dbReference type="STRING" id="1137280.D777_02432"/>
<evidence type="ECO:0000313" key="3">
    <source>
        <dbReference type="Proteomes" id="UP000035057"/>
    </source>
</evidence>
<comment type="caution">
    <text evidence="2">The sequence shown here is derived from an EMBL/GenBank/DDBJ whole genome shotgun (WGS) entry which is preliminary data.</text>
</comment>
<proteinExistence type="predicted"/>
<dbReference type="OrthoDB" id="6365263at2"/>
<sequence>MSLQARILASALLLFPSSVALAADTLADRAEIDSKTAAFMATAQKGKIENAYQSLEPFLGVDAAPYQSSAKEAASYFTRVIESVGHPIGTAHVKTEVIGEHFTRQTWLQKFEAAAIAWRFTYYQPDSNGWKLVGVSYSTELESLYQTAD</sequence>
<reference evidence="2 3" key="1">
    <citation type="submission" date="2012-12" db="EMBL/GenBank/DDBJ databases">
        <title>Genome assembly of Marinobacter sp. AK21.</title>
        <authorList>
            <person name="Khatri I."/>
            <person name="Kumar R."/>
            <person name="Vaidya B."/>
            <person name="Subramanian S."/>
            <person name="Pinnaka A."/>
        </authorList>
    </citation>
    <scope>NUCLEOTIDE SEQUENCE [LARGE SCALE GENOMIC DNA]</scope>
    <source>
        <strain evidence="2 3">AK21</strain>
    </source>
</reference>
<dbReference type="AlphaFoldDB" id="A0A072NBN5"/>
<evidence type="ECO:0008006" key="4">
    <source>
        <dbReference type="Google" id="ProtNLM"/>
    </source>
</evidence>